<dbReference type="Proteomes" id="UP001162483">
    <property type="component" value="Unassembled WGS sequence"/>
</dbReference>
<evidence type="ECO:0000313" key="3">
    <source>
        <dbReference type="Proteomes" id="UP001162483"/>
    </source>
</evidence>
<evidence type="ECO:0000313" key="2">
    <source>
        <dbReference type="EMBL" id="CAI9622692.1"/>
    </source>
</evidence>
<protein>
    <submittedName>
        <fullName evidence="2">Uncharacterized protein</fullName>
    </submittedName>
</protein>
<sequence>MHYPKKKKTFLAIHTKLKHVQSVSTPYVLSGDKMGALEEGEDQEDRIKQRFYTMQRINPLVSTVSISSMLYCIYRMILLLWV</sequence>
<keyword evidence="1" id="KW-0472">Membrane</keyword>
<keyword evidence="3" id="KW-1185">Reference proteome</keyword>
<proteinExistence type="predicted"/>
<accession>A0ABN9HLM9</accession>
<keyword evidence="1" id="KW-1133">Transmembrane helix</keyword>
<gene>
    <name evidence="2" type="ORF">SPARVUS_LOCUS16325437</name>
</gene>
<comment type="caution">
    <text evidence="2">The sequence shown here is derived from an EMBL/GenBank/DDBJ whole genome shotgun (WGS) entry which is preliminary data.</text>
</comment>
<organism evidence="2 3">
    <name type="scientific">Staurois parvus</name>
    <dbReference type="NCBI Taxonomy" id="386267"/>
    <lineage>
        <taxon>Eukaryota</taxon>
        <taxon>Metazoa</taxon>
        <taxon>Chordata</taxon>
        <taxon>Craniata</taxon>
        <taxon>Vertebrata</taxon>
        <taxon>Euteleostomi</taxon>
        <taxon>Amphibia</taxon>
        <taxon>Batrachia</taxon>
        <taxon>Anura</taxon>
        <taxon>Neobatrachia</taxon>
        <taxon>Ranoidea</taxon>
        <taxon>Ranidae</taxon>
        <taxon>Staurois</taxon>
    </lineage>
</organism>
<name>A0ABN9HLM9_9NEOB</name>
<reference evidence="2" key="1">
    <citation type="submission" date="2023-05" db="EMBL/GenBank/DDBJ databases">
        <authorList>
            <person name="Stuckert A."/>
        </authorList>
    </citation>
    <scope>NUCLEOTIDE SEQUENCE</scope>
</reference>
<dbReference type="EMBL" id="CATNWA010021437">
    <property type="protein sequence ID" value="CAI9622692.1"/>
    <property type="molecule type" value="Genomic_DNA"/>
</dbReference>
<feature type="transmembrane region" description="Helical" evidence="1">
    <location>
        <begin position="60"/>
        <end position="81"/>
    </location>
</feature>
<evidence type="ECO:0000256" key="1">
    <source>
        <dbReference type="SAM" id="Phobius"/>
    </source>
</evidence>
<keyword evidence="1" id="KW-0812">Transmembrane</keyword>